<dbReference type="AlphaFoldDB" id="M7NQI9"/>
<evidence type="ECO:0000256" key="12">
    <source>
        <dbReference type="SAM" id="Phobius"/>
    </source>
</evidence>
<reference evidence="14" key="1">
    <citation type="journal article" date="2016" name="Nat. Commun.">
        <title>Genome analysis of three Pneumocystis species reveals adaptation mechanisms to life exclusively in mammalian hosts.</title>
        <authorList>
            <person name="Ma L."/>
            <person name="Chen Z."/>
            <person name="Huang D.W."/>
            <person name="Kutty G."/>
            <person name="Ishihara M."/>
            <person name="Wang H."/>
            <person name="Abouelleil A."/>
            <person name="Bishop L."/>
            <person name="Davey E."/>
            <person name="Deng R."/>
            <person name="Deng X."/>
            <person name="Fan L."/>
            <person name="Fantoni G."/>
            <person name="Fitzgerald M."/>
            <person name="Gogineni E."/>
            <person name="Goldberg J.M."/>
            <person name="Handley G."/>
            <person name="Hu X."/>
            <person name="Huber C."/>
            <person name="Jiao X."/>
            <person name="Jones K."/>
            <person name="Levin J.Z."/>
            <person name="Liu Y."/>
            <person name="Macdonald P."/>
            <person name="Melnikov A."/>
            <person name="Raley C."/>
            <person name="Sassi M."/>
            <person name="Sherman B.T."/>
            <person name="Song X."/>
            <person name="Sykes S."/>
            <person name="Tran B."/>
            <person name="Walsh L."/>
            <person name="Xia Y."/>
            <person name="Yang J."/>
            <person name="Young S."/>
            <person name="Zeng Q."/>
            <person name="Zheng X."/>
            <person name="Stephens R."/>
            <person name="Nusbaum C."/>
            <person name="Birren B.W."/>
            <person name="Azadi P."/>
            <person name="Lempicki R.A."/>
            <person name="Cuomo C.A."/>
            <person name="Kovacs J.A."/>
        </authorList>
    </citation>
    <scope>NUCLEOTIDE SEQUENCE [LARGE SCALE GENOMIC DNA]</scope>
    <source>
        <strain evidence="14">B123</strain>
    </source>
</reference>
<dbReference type="VEuPathDB" id="FungiDB:PNEG_02311"/>
<dbReference type="Pfam" id="PF01040">
    <property type="entry name" value="UbiA"/>
    <property type="match status" value="1"/>
</dbReference>
<evidence type="ECO:0000256" key="8">
    <source>
        <dbReference type="ARBA" id="ARBA00023128"/>
    </source>
</evidence>
<dbReference type="GO" id="GO:0006784">
    <property type="term" value="P:heme A biosynthetic process"/>
    <property type="evidence" value="ECO:0007669"/>
    <property type="project" value="EnsemblFungi"/>
</dbReference>
<keyword evidence="8" id="KW-0496">Mitochondrion</keyword>
<protein>
    <recommendedName>
        <fullName evidence="3">Protoheme IX farnesyltransferase, mitochondrial</fullName>
    </recommendedName>
    <alternativeName>
        <fullName evidence="11">Heme O synthase</fullName>
    </alternativeName>
</protein>
<dbReference type="HAMAP" id="MF_00154">
    <property type="entry name" value="CyoE_CtaB"/>
    <property type="match status" value="1"/>
</dbReference>
<comment type="subcellular location">
    <subcellularLocation>
        <location evidence="1">Mitochondrion membrane</location>
        <topology evidence="1">Multi-pass membrane protein</topology>
    </subcellularLocation>
</comment>
<feature type="transmembrane region" description="Helical" evidence="12">
    <location>
        <begin position="346"/>
        <end position="370"/>
    </location>
</feature>
<evidence type="ECO:0000256" key="6">
    <source>
        <dbReference type="ARBA" id="ARBA00022946"/>
    </source>
</evidence>
<dbReference type="RefSeq" id="XP_007874310.1">
    <property type="nucleotide sequence ID" value="XM_007876119.1"/>
</dbReference>
<name>M7NQI9_PNEMU</name>
<evidence type="ECO:0000256" key="7">
    <source>
        <dbReference type="ARBA" id="ARBA00022989"/>
    </source>
</evidence>
<dbReference type="PANTHER" id="PTHR43448">
    <property type="entry name" value="PROTOHEME IX FARNESYLTRANSFERASE, MITOCHONDRIAL"/>
    <property type="match status" value="1"/>
</dbReference>
<keyword evidence="5 12" id="KW-0812">Transmembrane</keyword>
<comment type="caution">
    <text evidence="13">The sequence shown here is derived from an EMBL/GenBank/DDBJ whole genome shotgun (WGS) entry which is preliminary data.</text>
</comment>
<dbReference type="HOGENOM" id="CLU_029631_3_0_1"/>
<evidence type="ECO:0000256" key="10">
    <source>
        <dbReference type="ARBA" id="ARBA00023136"/>
    </source>
</evidence>
<organism evidence="13 14">
    <name type="scientific">Pneumocystis murina (strain B123)</name>
    <name type="common">Mouse pneumocystis pneumonia agent</name>
    <name type="synonym">Pneumocystis carinii f. sp. muris</name>
    <dbReference type="NCBI Taxonomy" id="1069680"/>
    <lineage>
        <taxon>Eukaryota</taxon>
        <taxon>Fungi</taxon>
        <taxon>Dikarya</taxon>
        <taxon>Ascomycota</taxon>
        <taxon>Taphrinomycotina</taxon>
        <taxon>Pneumocystomycetes</taxon>
        <taxon>Pneumocystaceae</taxon>
        <taxon>Pneumocystis</taxon>
    </lineage>
</organism>
<keyword evidence="6" id="KW-0809">Transit peptide</keyword>
<keyword evidence="10 12" id="KW-0472">Membrane</keyword>
<dbReference type="STRING" id="1069680.M7NQI9"/>
<dbReference type="InterPro" id="IPR006369">
    <property type="entry name" value="Protohaem_IX_farnesylTrfase"/>
</dbReference>
<dbReference type="Proteomes" id="UP000011958">
    <property type="component" value="Unassembled WGS sequence"/>
</dbReference>
<evidence type="ECO:0000256" key="9">
    <source>
        <dbReference type="ARBA" id="ARBA00023133"/>
    </source>
</evidence>
<dbReference type="InterPro" id="IPR030470">
    <property type="entry name" value="UbiA_prenylTrfase_CS"/>
</dbReference>
<evidence type="ECO:0000313" key="14">
    <source>
        <dbReference type="Proteomes" id="UP000011958"/>
    </source>
</evidence>
<keyword evidence="9" id="KW-0350">Heme biosynthesis</keyword>
<dbReference type="Gene3D" id="1.10.357.140">
    <property type="entry name" value="UbiA prenyltransferase"/>
    <property type="match status" value="1"/>
</dbReference>
<keyword evidence="14" id="KW-1185">Reference proteome</keyword>
<keyword evidence="7 12" id="KW-1133">Transmembrane helix</keyword>
<dbReference type="OMA" id="HFWAIGW"/>
<dbReference type="eggNOG" id="KOG1380">
    <property type="taxonomic scope" value="Eukaryota"/>
</dbReference>
<feature type="transmembrane region" description="Helical" evidence="12">
    <location>
        <begin position="215"/>
        <end position="233"/>
    </location>
</feature>
<dbReference type="GeneID" id="19896004"/>
<dbReference type="GO" id="GO:0031966">
    <property type="term" value="C:mitochondrial membrane"/>
    <property type="evidence" value="ECO:0007669"/>
    <property type="project" value="UniProtKB-SubCell"/>
</dbReference>
<feature type="transmembrane region" description="Helical" evidence="12">
    <location>
        <begin position="162"/>
        <end position="184"/>
    </location>
</feature>
<evidence type="ECO:0000256" key="5">
    <source>
        <dbReference type="ARBA" id="ARBA00022692"/>
    </source>
</evidence>
<dbReference type="PROSITE" id="PS00943">
    <property type="entry name" value="UBIA"/>
    <property type="match status" value="1"/>
</dbReference>
<comment type="similarity">
    <text evidence="2">Belongs to the UbiA prenyltransferase family.</text>
</comment>
<dbReference type="InterPro" id="IPR000537">
    <property type="entry name" value="UbiA_prenyltransferase"/>
</dbReference>
<dbReference type="CDD" id="cd13957">
    <property type="entry name" value="PT_UbiA_Cox10"/>
    <property type="match status" value="1"/>
</dbReference>
<feature type="transmembrane region" description="Helical" evidence="12">
    <location>
        <begin position="286"/>
        <end position="308"/>
    </location>
</feature>
<evidence type="ECO:0000256" key="3">
    <source>
        <dbReference type="ARBA" id="ARBA00016335"/>
    </source>
</evidence>
<dbReference type="OrthoDB" id="5211at2759"/>
<evidence type="ECO:0000256" key="1">
    <source>
        <dbReference type="ARBA" id="ARBA00004225"/>
    </source>
</evidence>
<dbReference type="PANTHER" id="PTHR43448:SF2">
    <property type="entry name" value="PROTOHEME IX FARNESYLTRANSFERASE, MITOCHONDRIAL"/>
    <property type="match status" value="1"/>
</dbReference>
<keyword evidence="4" id="KW-0808">Transferase</keyword>
<feature type="transmembrane region" description="Helical" evidence="12">
    <location>
        <begin position="120"/>
        <end position="141"/>
    </location>
</feature>
<feature type="transmembrane region" description="Helical" evidence="12">
    <location>
        <begin position="314"/>
        <end position="334"/>
    </location>
</feature>
<proteinExistence type="inferred from homology"/>
<accession>M7NQI9</accession>
<dbReference type="InterPro" id="IPR044878">
    <property type="entry name" value="UbiA_sf"/>
</dbReference>
<evidence type="ECO:0000313" key="13">
    <source>
        <dbReference type="EMBL" id="EMR09361.1"/>
    </source>
</evidence>
<dbReference type="GO" id="GO:0008495">
    <property type="term" value="F:protoheme IX farnesyltransferase activity"/>
    <property type="evidence" value="ECO:0007669"/>
    <property type="project" value="InterPro"/>
</dbReference>
<feature type="transmembrane region" description="Helical" evidence="12">
    <location>
        <begin position="245"/>
        <end position="265"/>
    </location>
</feature>
<dbReference type="EMBL" id="AFWA02000013">
    <property type="protein sequence ID" value="EMR09361.1"/>
    <property type="molecule type" value="Genomic_DNA"/>
</dbReference>
<dbReference type="NCBIfam" id="TIGR01473">
    <property type="entry name" value="cyoE_ctaB"/>
    <property type="match status" value="1"/>
</dbReference>
<gene>
    <name evidence="13" type="ORF">PNEG_02311</name>
</gene>
<dbReference type="FunFam" id="1.10.357.140:FF:000004">
    <property type="entry name" value="Protoheme IX farnesyltransferase, mitochondrial"/>
    <property type="match status" value="1"/>
</dbReference>
<evidence type="ECO:0000256" key="4">
    <source>
        <dbReference type="ARBA" id="ARBA00022679"/>
    </source>
</evidence>
<evidence type="ECO:0000256" key="11">
    <source>
        <dbReference type="ARBA" id="ARBA00030253"/>
    </source>
</evidence>
<feature type="transmembrane region" description="Helical" evidence="12">
    <location>
        <begin position="190"/>
        <end position="208"/>
    </location>
</feature>
<sequence length="382" mass="43470">MIGRRWKGFEWGQTGLKWAQTSLNYNKTIYNTNSRDFHIFRMLTCLKLEKNIVFIRNLKKISKKRDLECTNYLNYVPVGARPRFSILMELAKPRLTFLVVLSTMSSYALAPFPVSSISTLIFLSIGTAMCSASANAFNMMLESEYDAQMSRTRYRPLVRGVISLPAVFSFVCITGALGTFSLIWGVNTTTAYLGVINIFLYGGVYTPLKRISIINTWIGAVVGALPPLMGWSASSNGDLFSHPGGWILACILYTWQFPHFNSLSWNVRHEYARAGYQMMCVTNPALNARLALRYSLLCFLFCWALPISGLLDPFYLIDSAIVNIFMISCSWRFYRHQTEKNARELFYASLIHLPAIFLLALGHKVVMIWFKKENTKQMDSVS</sequence>
<evidence type="ECO:0000256" key="2">
    <source>
        <dbReference type="ARBA" id="ARBA00005985"/>
    </source>
</evidence>